<dbReference type="HOGENOM" id="CLU_072880_0_0_1"/>
<dbReference type="InterPro" id="IPR012470">
    <property type="entry name" value="Pup1-like"/>
</dbReference>
<gene>
    <name evidence="3" type="ORF">Kpol_387p4</name>
</gene>
<evidence type="ECO:0000313" key="3">
    <source>
        <dbReference type="EMBL" id="EDO14978.1"/>
    </source>
</evidence>
<dbReference type="EMBL" id="DS480490">
    <property type="protein sequence ID" value="EDO14978.1"/>
    <property type="molecule type" value="Genomic_DNA"/>
</dbReference>
<dbReference type="OrthoDB" id="4036490at2759"/>
<sequence length="330" mass="37411">MSDSKNLGNDQSKDLDKVIESPWFNDIYNSAVKFYERDNVLDSSDRLELFKIYQNISRAELWGGWLGFGAVFGAPFAYKYYHTNSIKGVKVPRNFMIGLLALFISTPLAGNYAYNRNVNRLDPDGLFANSNKYGDSELSSFTQDNVAPSGEGQIQMQKSPRQRQYDMLTLLKNSKPTMWAAYFYMTHTDPKRRFPNPKEKLEEMKRSGKPLQRQSFLNQRDPMDLYTSSQEKAARNQSVIESNGNDVGKVLTSTSLEQSSSSPSTGSSWDNVRSTETLNGSSWAKVRANQSNPREVESNKEDDGLAIFNVDKVSQQDFDSILEAERNSKE</sequence>
<evidence type="ECO:0000313" key="4">
    <source>
        <dbReference type="Proteomes" id="UP000000267"/>
    </source>
</evidence>
<evidence type="ECO:0000256" key="1">
    <source>
        <dbReference type="SAM" id="MobiDB-lite"/>
    </source>
</evidence>
<proteinExistence type="predicted"/>
<dbReference type="PhylomeDB" id="A7TRX3"/>
<dbReference type="KEGG" id="vpo:Kpol_387p4"/>
<dbReference type="Pfam" id="PF07954">
    <property type="entry name" value="DUF1689"/>
    <property type="match status" value="1"/>
</dbReference>
<feature type="transmembrane region" description="Helical" evidence="2">
    <location>
        <begin position="62"/>
        <end position="81"/>
    </location>
</feature>
<reference evidence="3 4" key="1">
    <citation type="journal article" date="2007" name="Proc. Natl. Acad. Sci. U.S.A.">
        <title>Independent sorting-out of thousands of duplicated gene pairs in two yeast species descended from a whole-genome duplication.</title>
        <authorList>
            <person name="Scannell D.R."/>
            <person name="Frank A.C."/>
            <person name="Conant G.C."/>
            <person name="Byrne K.P."/>
            <person name="Woolfit M."/>
            <person name="Wolfe K.H."/>
        </authorList>
    </citation>
    <scope>NUCLEOTIDE SEQUENCE [LARGE SCALE GENOMIC DNA]</scope>
    <source>
        <strain evidence="4">ATCC 22028 / DSM 70294 / BCRC 21397 / CBS 2163 / NBRC 10782 / NRRL Y-8283 / UCD 57-17</strain>
    </source>
</reference>
<feature type="region of interest" description="Disordered" evidence="1">
    <location>
        <begin position="254"/>
        <end position="304"/>
    </location>
</feature>
<feature type="compositionally biased region" description="Basic and acidic residues" evidence="1">
    <location>
        <begin position="294"/>
        <end position="303"/>
    </location>
</feature>
<feature type="compositionally biased region" description="Polar residues" evidence="1">
    <location>
        <begin position="269"/>
        <end position="293"/>
    </location>
</feature>
<dbReference type="Proteomes" id="UP000000267">
    <property type="component" value="Unassembled WGS sequence"/>
</dbReference>
<feature type="region of interest" description="Disordered" evidence="1">
    <location>
        <begin position="190"/>
        <end position="222"/>
    </location>
</feature>
<feature type="compositionally biased region" description="Basic and acidic residues" evidence="1">
    <location>
        <begin position="190"/>
        <end position="206"/>
    </location>
</feature>
<keyword evidence="2" id="KW-0472">Membrane</keyword>
<evidence type="ECO:0000256" key="2">
    <source>
        <dbReference type="SAM" id="Phobius"/>
    </source>
</evidence>
<dbReference type="InParanoid" id="A7TRX3"/>
<organism evidence="4">
    <name type="scientific">Vanderwaltozyma polyspora (strain ATCC 22028 / DSM 70294 / BCRC 21397 / CBS 2163 / NBRC 10782 / NRRL Y-8283 / UCD 57-17)</name>
    <name type="common">Kluyveromyces polysporus</name>
    <dbReference type="NCBI Taxonomy" id="436907"/>
    <lineage>
        <taxon>Eukaryota</taxon>
        <taxon>Fungi</taxon>
        <taxon>Dikarya</taxon>
        <taxon>Ascomycota</taxon>
        <taxon>Saccharomycotina</taxon>
        <taxon>Saccharomycetes</taxon>
        <taxon>Saccharomycetales</taxon>
        <taxon>Saccharomycetaceae</taxon>
        <taxon>Vanderwaltozyma</taxon>
    </lineage>
</organism>
<dbReference type="RefSeq" id="XP_001642836.1">
    <property type="nucleotide sequence ID" value="XM_001642786.1"/>
</dbReference>
<feature type="transmembrane region" description="Helical" evidence="2">
    <location>
        <begin position="93"/>
        <end position="114"/>
    </location>
</feature>
<keyword evidence="2" id="KW-0812">Transmembrane</keyword>
<dbReference type="FunCoup" id="A7TRX3">
    <property type="interactions" value="63"/>
</dbReference>
<feature type="compositionally biased region" description="Low complexity" evidence="1">
    <location>
        <begin position="254"/>
        <end position="268"/>
    </location>
</feature>
<accession>A7TRX3</accession>
<dbReference type="GeneID" id="5543029"/>
<keyword evidence="2" id="KW-1133">Transmembrane helix</keyword>
<dbReference type="eggNOG" id="ENOG502S01E">
    <property type="taxonomic scope" value="Eukaryota"/>
</dbReference>
<dbReference type="AlphaFoldDB" id="A7TRX3"/>
<name>A7TRX3_VANPO</name>
<protein>
    <submittedName>
        <fullName evidence="3">Uncharacterized protein</fullName>
    </submittedName>
</protein>
<dbReference type="OMA" id="EHIMKDP"/>
<keyword evidence="4" id="KW-1185">Reference proteome</keyword>